<keyword evidence="2" id="KW-1185">Reference proteome</keyword>
<evidence type="ECO:0000313" key="2">
    <source>
        <dbReference type="Proteomes" id="UP000634011"/>
    </source>
</evidence>
<sequence>MNPVGVGIASVLGLLAVYLYLNQSEHVTNAQLEAQADMRCQQAQFDRSFAEKWNENSDKLKKLEGKEEDECKRFEARRKQSEVVQVQKQADDKELKETIGNIMK</sequence>
<gene>
    <name evidence="1" type="ORF">H8K32_19640</name>
</gene>
<evidence type="ECO:0000313" key="1">
    <source>
        <dbReference type="EMBL" id="MBC3864318.1"/>
    </source>
</evidence>
<comment type="caution">
    <text evidence="1">The sequence shown here is derived from an EMBL/GenBank/DDBJ whole genome shotgun (WGS) entry which is preliminary data.</text>
</comment>
<protein>
    <submittedName>
        <fullName evidence="1">Uncharacterized protein</fullName>
    </submittedName>
</protein>
<proteinExistence type="predicted"/>
<dbReference type="EMBL" id="JACOFV010000030">
    <property type="protein sequence ID" value="MBC3864318.1"/>
    <property type="molecule type" value="Genomic_DNA"/>
</dbReference>
<dbReference type="Proteomes" id="UP000634011">
    <property type="component" value="Unassembled WGS sequence"/>
</dbReference>
<reference evidence="1" key="1">
    <citation type="submission" date="2020-08" db="EMBL/GenBank/DDBJ databases">
        <title>Novel species isolated from subtropical streams in China.</title>
        <authorList>
            <person name="Lu H."/>
        </authorList>
    </citation>
    <scope>NUCLEOTIDE SEQUENCE</scope>
    <source>
        <strain evidence="1">KACC 12607</strain>
    </source>
</reference>
<name>A0A923HKV5_9BURK</name>
<dbReference type="RefSeq" id="WP_186914278.1">
    <property type="nucleotide sequence ID" value="NZ_JACOFV010000030.1"/>
</dbReference>
<organism evidence="1 2">
    <name type="scientific">Undibacterium jejuense</name>
    <dbReference type="NCBI Taxonomy" id="1344949"/>
    <lineage>
        <taxon>Bacteria</taxon>
        <taxon>Pseudomonadati</taxon>
        <taxon>Pseudomonadota</taxon>
        <taxon>Betaproteobacteria</taxon>
        <taxon>Burkholderiales</taxon>
        <taxon>Oxalobacteraceae</taxon>
        <taxon>Undibacterium</taxon>
    </lineage>
</organism>
<dbReference type="AlphaFoldDB" id="A0A923HKV5"/>
<accession>A0A923HKV5</accession>